<dbReference type="Proteomes" id="UP000799538">
    <property type="component" value="Unassembled WGS sequence"/>
</dbReference>
<feature type="compositionally biased region" description="Polar residues" evidence="1">
    <location>
        <begin position="181"/>
        <end position="195"/>
    </location>
</feature>
<evidence type="ECO:0000313" key="2">
    <source>
        <dbReference type="EMBL" id="KAF2224864.1"/>
    </source>
</evidence>
<evidence type="ECO:0000256" key="1">
    <source>
        <dbReference type="SAM" id="MobiDB-lite"/>
    </source>
</evidence>
<protein>
    <submittedName>
        <fullName evidence="2">Uncharacterized protein</fullName>
    </submittedName>
</protein>
<organism evidence="2 3">
    <name type="scientific">Elsinoe ampelina</name>
    <dbReference type="NCBI Taxonomy" id="302913"/>
    <lineage>
        <taxon>Eukaryota</taxon>
        <taxon>Fungi</taxon>
        <taxon>Dikarya</taxon>
        <taxon>Ascomycota</taxon>
        <taxon>Pezizomycotina</taxon>
        <taxon>Dothideomycetes</taxon>
        <taxon>Dothideomycetidae</taxon>
        <taxon>Myriangiales</taxon>
        <taxon>Elsinoaceae</taxon>
        <taxon>Elsinoe</taxon>
    </lineage>
</organism>
<keyword evidence="3" id="KW-1185">Reference proteome</keyword>
<dbReference type="AlphaFoldDB" id="A0A6A6GGK6"/>
<sequence length="508" mass="57269">MVFEELCAQIQMAQSRLPDFSHLDHERQTQLIYALRSHVSACNALLSELNDRFAVSTLQRYIARGTPDLLISEGRPDAVQTSFQQLAETDLITSEWQTICSDPHGRNVHDIITSGPQVSTIDPKQLDCSNDTSHDLTIVNSSLSPATPDTEPEAEVGDLNDDFVMILDDSHDPVTIPDGNMDSSSGQGLKRTTSDAPIGRVSKPRKSRKARTLSSAAWTDFTRNFPQTGRSILDAIKQCAGDEYTADIFAQLFCGIGSPSALLDLRDVLQNLGTTVRPVYTEHLDCHQTLTALEQLDKLDCTSRILRRLFLHRLCVLRHERIRYHESEKWKQSLRSRGTRSSRAASLALHDLVLWSSQPGKQDADALAKRRTWMENKLRRGRNWCQLSNSFSPLVLMLVPQGREFTISDTDIEKINGSAWDHFTKILRCHRGHFLDRLLGVLPEDLVMVWTKESKDDVVPTEQMISAPPDSIELLEQYRIMCNPGYECAESSSFNKETGVHDRQLDQS</sequence>
<gene>
    <name evidence="2" type="ORF">BDZ85DRAFT_259210</name>
</gene>
<reference evidence="3" key="1">
    <citation type="journal article" date="2020" name="Stud. Mycol.">
        <title>101 Dothideomycetes genomes: A test case for predicting lifestyles and emergence of pathogens.</title>
        <authorList>
            <person name="Haridas S."/>
            <person name="Albert R."/>
            <person name="Binder M."/>
            <person name="Bloem J."/>
            <person name="LaButti K."/>
            <person name="Salamov A."/>
            <person name="Andreopoulos B."/>
            <person name="Baker S."/>
            <person name="Barry K."/>
            <person name="Bills G."/>
            <person name="Bluhm B."/>
            <person name="Cannon C."/>
            <person name="Castanera R."/>
            <person name="Culley D."/>
            <person name="Daum C."/>
            <person name="Ezra D."/>
            <person name="Gonzalez J."/>
            <person name="Henrissat B."/>
            <person name="Kuo A."/>
            <person name="Liang C."/>
            <person name="Lipzen A."/>
            <person name="Lutzoni F."/>
            <person name="Magnuson J."/>
            <person name="Mondo S."/>
            <person name="Nolan M."/>
            <person name="Ohm R."/>
            <person name="Pangilinan J."/>
            <person name="Park H.-J."/>
            <person name="Ramirez L."/>
            <person name="Alfaro M."/>
            <person name="Sun H."/>
            <person name="Tritt A."/>
            <person name="Yoshinaga Y."/>
            <person name="Zwiers L.-H."/>
            <person name="Turgeon B."/>
            <person name="Goodwin S."/>
            <person name="Spatafora J."/>
            <person name="Crous P."/>
            <person name="Grigoriev I."/>
        </authorList>
    </citation>
    <scope>NUCLEOTIDE SEQUENCE [LARGE SCALE GENOMIC DNA]</scope>
    <source>
        <strain evidence="3">CECT 20119</strain>
    </source>
</reference>
<name>A0A6A6GGK6_9PEZI</name>
<dbReference type="OrthoDB" id="3945308at2759"/>
<proteinExistence type="predicted"/>
<evidence type="ECO:0000313" key="3">
    <source>
        <dbReference type="Proteomes" id="UP000799538"/>
    </source>
</evidence>
<dbReference type="EMBL" id="ML992504">
    <property type="protein sequence ID" value="KAF2224864.1"/>
    <property type="molecule type" value="Genomic_DNA"/>
</dbReference>
<accession>A0A6A6GGK6</accession>
<feature type="region of interest" description="Disordered" evidence="1">
    <location>
        <begin position="178"/>
        <end position="206"/>
    </location>
</feature>